<organism evidence="4 5">
    <name type="scientific">Corynebacterium frankenforstense DSM 45800</name>
    <dbReference type="NCBI Taxonomy" id="1437875"/>
    <lineage>
        <taxon>Bacteria</taxon>
        <taxon>Bacillati</taxon>
        <taxon>Actinomycetota</taxon>
        <taxon>Actinomycetes</taxon>
        <taxon>Mycobacteriales</taxon>
        <taxon>Corynebacteriaceae</taxon>
        <taxon>Corynebacterium</taxon>
    </lineage>
</organism>
<dbReference type="OrthoDB" id="9793681at2"/>
<evidence type="ECO:0000256" key="3">
    <source>
        <dbReference type="SAM" id="MobiDB-lite"/>
    </source>
</evidence>
<dbReference type="GO" id="GO:0042256">
    <property type="term" value="P:cytosolic ribosome assembly"/>
    <property type="evidence" value="ECO:0007669"/>
    <property type="project" value="UniProtKB-UniRule"/>
</dbReference>
<feature type="region of interest" description="Disordered" evidence="3">
    <location>
        <begin position="120"/>
        <end position="154"/>
    </location>
</feature>
<dbReference type="Proteomes" id="UP000185434">
    <property type="component" value="Chromosome"/>
</dbReference>
<dbReference type="PANTHER" id="PTHR21043">
    <property type="entry name" value="IOJAP SUPERFAMILY ORTHOLOG"/>
    <property type="match status" value="1"/>
</dbReference>
<comment type="function">
    <text evidence="2">Functions as a ribosomal silencing factor. Interacts with ribosomal protein uL14 (rplN), blocking formation of intersubunit bridge B8. Prevents association of the 30S and 50S ribosomal subunits and the formation of functional ribosomes, thus repressing translation.</text>
</comment>
<dbReference type="Gene3D" id="3.30.460.10">
    <property type="entry name" value="Beta Polymerase, domain 2"/>
    <property type="match status" value="1"/>
</dbReference>
<dbReference type="RefSeq" id="WP_075664353.1">
    <property type="nucleotide sequence ID" value="NZ_CP009247.1"/>
</dbReference>
<protein>
    <recommendedName>
        <fullName evidence="2">Ribosomal silencing factor RsfS</fullName>
    </recommendedName>
</protein>
<dbReference type="STRING" id="1437875.CFRA_08995"/>
<keyword evidence="2" id="KW-0810">Translation regulation</keyword>
<name>A0A1L7CU19_9CORY</name>
<dbReference type="SUPFAM" id="SSF81301">
    <property type="entry name" value="Nucleotidyltransferase"/>
    <property type="match status" value="1"/>
</dbReference>
<dbReference type="AlphaFoldDB" id="A0A1L7CU19"/>
<dbReference type="InterPro" id="IPR004394">
    <property type="entry name" value="Iojap/RsfS/C7orf30"/>
</dbReference>
<feature type="compositionally biased region" description="Basic and acidic residues" evidence="3">
    <location>
        <begin position="121"/>
        <end position="138"/>
    </location>
</feature>
<gene>
    <name evidence="2" type="primary">rsfS</name>
    <name evidence="4" type="ORF">CFRA_08995</name>
</gene>
<accession>A0A1L7CU19</accession>
<dbReference type="GO" id="GO:0005737">
    <property type="term" value="C:cytoplasm"/>
    <property type="evidence" value="ECO:0007669"/>
    <property type="project" value="UniProtKB-SubCell"/>
</dbReference>
<evidence type="ECO:0000313" key="4">
    <source>
        <dbReference type="EMBL" id="APT89363.1"/>
    </source>
</evidence>
<dbReference type="Pfam" id="PF02410">
    <property type="entry name" value="RsfS"/>
    <property type="match status" value="1"/>
</dbReference>
<evidence type="ECO:0000313" key="5">
    <source>
        <dbReference type="Proteomes" id="UP000185434"/>
    </source>
</evidence>
<keyword evidence="2" id="KW-0678">Repressor</keyword>
<dbReference type="PANTHER" id="PTHR21043:SF0">
    <property type="entry name" value="MITOCHONDRIAL ASSEMBLY OF RIBOSOMAL LARGE SUBUNIT PROTEIN 1"/>
    <property type="match status" value="1"/>
</dbReference>
<dbReference type="KEGG" id="cfk:CFRA_08995"/>
<dbReference type="HAMAP" id="MF_01477">
    <property type="entry name" value="Iojap_RsfS"/>
    <property type="match status" value="1"/>
</dbReference>
<evidence type="ECO:0000256" key="1">
    <source>
        <dbReference type="ARBA" id="ARBA00010574"/>
    </source>
</evidence>
<dbReference type="GO" id="GO:0043023">
    <property type="term" value="F:ribosomal large subunit binding"/>
    <property type="evidence" value="ECO:0007669"/>
    <property type="project" value="TreeGrafter"/>
</dbReference>
<keyword evidence="2" id="KW-0963">Cytoplasm</keyword>
<dbReference type="InterPro" id="IPR043519">
    <property type="entry name" value="NT_sf"/>
</dbReference>
<dbReference type="GO" id="GO:0090071">
    <property type="term" value="P:negative regulation of ribosome biogenesis"/>
    <property type="evidence" value="ECO:0007669"/>
    <property type="project" value="UniProtKB-UniRule"/>
</dbReference>
<keyword evidence="5" id="KW-1185">Reference proteome</keyword>
<comment type="subunit">
    <text evidence="2">Interacts with ribosomal protein uL14 (rplN).</text>
</comment>
<dbReference type="GO" id="GO:0017148">
    <property type="term" value="P:negative regulation of translation"/>
    <property type="evidence" value="ECO:0007669"/>
    <property type="project" value="UniProtKB-UniRule"/>
</dbReference>
<dbReference type="EMBL" id="CP009247">
    <property type="protein sequence ID" value="APT89363.1"/>
    <property type="molecule type" value="Genomic_DNA"/>
</dbReference>
<evidence type="ECO:0000256" key="2">
    <source>
        <dbReference type="HAMAP-Rule" id="MF_01477"/>
    </source>
</evidence>
<reference evidence="4 5" key="1">
    <citation type="submission" date="2014-08" db="EMBL/GenBank/DDBJ databases">
        <title>Complete genome sequence of Corynebacterium frankenforstense ST18(T) (=DSM 45800(T)), isolated from raw cow milk.</title>
        <authorList>
            <person name="Ruckert C."/>
            <person name="Albersmeier A."/>
            <person name="Winkler A."/>
            <person name="Lipski A."/>
            <person name="Kalinowski J."/>
        </authorList>
    </citation>
    <scope>NUCLEOTIDE SEQUENCE [LARGE SCALE GENOMIC DNA]</scope>
    <source>
        <strain evidence="4 5">ST18</strain>
    </source>
</reference>
<dbReference type="NCBIfam" id="TIGR00090">
    <property type="entry name" value="rsfS_iojap_ybeB"/>
    <property type="match status" value="1"/>
</dbReference>
<sequence length="154" mass="16712">MTVSEESRRLASVAALAADDKQAENTAVIDVSDVLAISDAFVIASAGSEPQVRAIVDAVEDAMSEAGAEPLRREGNREYLWVLLDYGGVVVHVQRTAEREFYGLDRLYRDCPLIEVEGLEPPERPGRWADEVDPKDAESVEDLPLAAEAPGVGF</sequence>
<comment type="similarity">
    <text evidence="1 2">Belongs to the Iojap/RsfS family.</text>
</comment>
<proteinExistence type="inferred from homology"/>
<comment type="subcellular location">
    <subcellularLocation>
        <location evidence="2">Cytoplasm</location>
    </subcellularLocation>
</comment>